<dbReference type="InterPro" id="IPR002509">
    <property type="entry name" value="NODB_dom"/>
</dbReference>
<keyword evidence="3" id="KW-1185">Reference proteome</keyword>
<dbReference type="GO" id="GO:0005975">
    <property type="term" value="P:carbohydrate metabolic process"/>
    <property type="evidence" value="ECO:0007669"/>
    <property type="project" value="InterPro"/>
</dbReference>
<evidence type="ECO:0000259" key="1">
    <source>
        <dbReference type="PROSITE" id="PS51677"/>
    </source>
</evidence>
<dbReference type="eggNOG" id="COG0726">
    <property type="taxonomic scope" value="Bacteria"/>
</dbReference>
<evidence type="ECO:0000313" key="3">
    <source>
        <dbReference type="Proteomes" id="UP000001522"/>
    </source>
</evidence>
<gene>
    <name evidence="2" type="ordered locus">HMU05560</name>
</gene>
<dbReference type="PROSITE" id="PS51677">
    <property type="entry name" value="NODB"/>
    <property type="match status" value="1"/>
</dbReference>
<dbReference type="EMBL" id="FN555004">
    <property type="protein sequence ID" value="CBG39817.1"/>
    <property type="molecule type" value="Genomic_DNA"/>
</dbReference>
<organism evidence="2 3">
    <name type="scientific">Helicobacter mustelae (strain ATCC 43772 / CCUG 25715 / CIP 103759 / LMG 18044 / NCTC 12198 / R85-136P)</name>
    <name type="common">Campylobacter mustelae</name>
    <dbReference type="NCBI Taxonomy" id="679897"/>
    <lineage>
        <taxon>Bacteria</taxon>
        <taxon>Pseudomonadati</taxon>
        <taxon>Campylobacterota</taxon>
        <taxon>Epsilonproteobacteria</taxon>
        <taxon>Campylobacterales</taxon>
        <taxon>Helicobacteraceae</taxon>
        <taxon>Helicobacter</taxon>
    </lineage>
</organism>
<dbReference type="InterPro" id="IPR011330">
    <property type="entry name" value="Glyco_hydro/deAcase_b/a-brl"/>
</dbReference>
<name>D3UH45_HELM1</name>
<dbReference type="GO" id="GO:0016810">
    <property type="term" value="F:hydrolase activity, acting on carbon-nitrogen (but not peptide) bonds"/>
    <property type="evidence" value="ECO:0007669"/>
    <property type="project" value="InterPro"/>
</dbReference>
<dbReference type="STRING" id="679897.HMU05560"/>
<feature type="domain" description="NodB homology" evidence="1">
    <location>
        <begin position="99"/>
        <end position="288"/>
    </location>
</feature>
<proteinExistence type="predicted"/>
<accession>D3UH45</accession>
<dbReference type="InterPro" id="IPR050248">
    <property type="entry name" value="Polysacc_deacetylase_ArnD"/>
</dbReference>
<dbReference type="Pfam" id="PF01522">
    <property type="entry name" value="Polysacc_deac_1"/>
    <property type="match status" value="1"/>
</dbReference>
<protein>
    <submittedName>
        <fullName evidence="2">Putative polysaccharide deacetylase</fullName>
    </submittedName>
</protein>
<dbReference type="HOGENOM" id="CLU_021264_4_0_7"/>
<dbReference type="PANTHER" id="PTHR10587">
    <property type="entry name" value="GLYCOSYL TRANSFERASE-RELATED"/>
    <property type="match status" value="1"/>
</dbReference>
<sequence>MSHKIQKVLLLFLCLGIWESLYAGPIKSQGFSSSPDKTIGSNSSEIKALHVKTLDTKTQDFKATPASLKELTLRYAKEHPKIFAENPSGSINHIPTTKPIVFLTLDACSGKVDERILKLLESQHIPAMLFLNARWIDKHIPLFKSLSKNPLFSLQNHGTLHKPLSVDGKSIYHIQGTKNIKEVYEEVMQNHKKMIILGAKPPRFFRSGTAYYDDVALKILKDLGYQAMGFDVLGDAGATFNTEQIIKQSALVKNGSILIYHFNHPEKDSYEGLSKVIEILKKKGFVFGRLEDFLTKPQH</sequence>
<dbReference type="PANTHER" id="PTHR10587:SF134">
    <property type="entry name" value="SECRETED PROTEIN"/>
    <property type="match status" value="1"/>
</dbReference>
<dbReference type="SUPFAM" id="SSF88713">
    <property type="entry name" value="Glycoside hydrolase/deacetylase"/>
    <property type="match status" value="1"/>
</dbReference>
<dbReference type="RefSeq" id="WP_013022901.1">
    <property type="nucleotide sequence ID" value="NC_013949.1"/>
</dbReference>
<dbReference type="Proteomes" id="UP000001522">
    <property type="component" value="Chromosome"/>
</dbReference>
<dbReference type="KEGG" id="hms:HMU05560"/>
<dbReference type="Gene3D" id="3.20.20.370">
    <property type="entry name" value="Glycoside hydrolase/deacetylase"/>
    <property type="match status" value="1"/>
</dbReference>
<reference evidence="2 3" key="1">
    <citation type="journal article" date="2010" name="BMC Genomics">
        <title>Comparative genomics and proteomics of Helicobacter mustelae, an ulcerogenic and carcinogenic gastric pathogen.</title>
        <authorList>
            <person name="O'Toole P.W."/>
            <person name="Snelling W.J."/>
            <person name="Canchaya C."/>
            <person name="Forde B.M."/>
            <person name="Hardie K.R."/>
            <person name="Josenhans C."/>
            <person name="Graham R.L.J."/>
            <person name="McMullan G."/>
            <person name="Parkhill J."/>
            <person name="Belda E."/>
            <person name="Bentley S.D."/>
        </authorList>
    </citation>
    <scope>NUCLEOTIDE SEQUENCE [LARGE SCALE GENOMIC DNA]</scope>
    <source>
        <strain evidence="3">ATCC 43772 / LMG 18044 / NCTC 12198 / 12198</strain>
    </source>
</reference>
<dbReference type="AlphaFoldDB" id="D3UH45"/>
<evidence type="ECO:0000313" key="2">
    <source>
        <dbReference type="EMBL" id="CBG39817.1"/>
    </source>
</evidence>